<gene>
    <name evidence="2" type="ORF">JKP88DRAFT_247523</name>
</gene>
<name>A0A836CAM4_9STRA</name>
<dbReference type="Proteomes" id="UP000664859">
    <property type="component" value="Unassembled WGS sequence"/>
</dbReference>
<dbReference type="AlphaFoldDB" id="A0A836CAM4"/>
<dbReference type="EMBL" id="JAFCMP010000479">
    <property type="protein sequence ID" value="KAG5179320.1"/>
    <property type="molecule type" value="Genomic_DNA"/>
</dbReference>
<keyword evidence="3" id="KW-1185">Reference proteome</keyword>
<evidence type="ECO:0000313" key="3">
    <source>
        <dbReference type="Proteomes" id="UP000664859"/>
    </source>
</evidence>
<reference evidence="2" key="1">
    <citation type="submission" date="2021-02" db="EMBL/GenBank/DDBJ databases">
        <title>First Annotated Genome of the Yellow-green Alga Tribonema minus.</title>
        <authorList>
            <person name="Mahan K.M."/>
        </authorList>
    </citation>
    <scope>NUCLEOTIDE SEQUENCE</scope>
    <source>
        <strain evidence="2">UTEX B ZZ1240</strain>
    </source>
</reference>
<accession>A0A836CAM4</accession>
<proteinExistence type="predicted"/>
<sequence>MPIDRERQHGTRKSIADRVLPLLGNLSAEKAKTETTCMAVSLIDDLQHKYATATEQIIGLQDIVDAVGLTAAVDELRQARAPRSFTPASESTHRSALEQPESTSRAELSERTLRTLGEGGAIRQDVDLRSMRSARSALLPPLPAASLASPAPSVAAIAPARALSAGAPSSSLAATIPANAPPLQPAAYKSMFAAPEAYVPLGGTDLDSASQQGDQMDMPKPDAQGRLAEQMHAEALAVAAQHERDVKAEALAAAARCESGLNRSRL</sequence>
<protein>
    <submittedName>
        <fullName evidence="2">Uncharacterized protein</fullName>
    </submittedName>
</protein>
<feature type="region of interest" description="Disordered" evidence="1">
    <location>
        <begin position="203"/>
        <end position="222"/>
    </location>
</feature>
<feature type="region of interest" description="Disordered" evidence="1">
    <location>
        <begin position="82"/>
        <end position="112"/>
    </location>
</feature>
<evidence type="ECO:0000313" key="2">
    <source>
        <dbReference type="EMBL" id="KAG5179320.1"/>
    </source>
</evidence>
<comment type="caution">
    <text evidence="2">The sequence shown here is derived from an EMBL/GenBank/DDBJ whole genome shotgun (WGS) entry which is preliminary data.</text>
</comment>
<organism evidence="2 3">
    <name type="scientific">Tribonema minus</name>
    <dbReference type="NCBI Taxonomy" id="303371"/>
    <lineage>
        <taxon>Eukaryota</taxon>
        <taxon>Sar</taxon>
        <taxon>Stramenopiles</taxon>
        <taxon>Ochrophyta</taxon>
        <taxon>PX clade</taxon>
        <taxon>Xanthophyceae</taxon>
        <taxon>Tribonematales</taxon>
        <taxon>Tribonemataceae</taxon>
        <taxon>Tribonema</taxon>
    </lineage>
</organism>
<evidence type="ECO:0000256" key="1">
    <source>
        <dbReference type="SAM" id="MobiDB-lite"/>
    </source>
</evidence>